<dbReference type="GO" id="GO:0000160">
    <property type="term" value="P:phosphorelay signal transduction system"/>
    <property type="evidence" value="ECO:0007669"/>
    <property type="project" value="InterPro"/>
</dbReference>
<dbReference type="InterPro" id="IPR050595">
    <property type="entry name" value="Bact_response_regulator"/>
</dbReference>
<dbReference type="PANTHER" id="PTHR44591:SF3">
    <property type="entry name" value="RESPONSE REGULATORY DOMAIN-CONTAINING PROTEIN"/>
    <property type="match status" value="1"/>
</dbReference>
<protein>
    <recommendedName>
        <fullName evidence="2">Response regulatory domain-containing protein</fullName>
    </recommendedName>
</protein>
<dbReference type="SUPFAM" id="SSF55874">
    <property type="entry name" value="ATPase domain of HSP90 chaperone/DNA topoisomerase II/histidine kinase"/>
    <property type="match status" value="1"/>
</dbReference>
<organism evidence="3">
    <name type="scientific">marine sediment metagenome</name>
    <dbReference type="NCBI Taxonomy" id="412755"/>
    <lineage>
        <taxon>unclassified sequences</taxon>
        <taxon>metagenomes</taxon>
        <taxon>ecological metagenomes</taxon>
    </lineage>
</organism>
<dbReference type="PROSITE" id="PS50110">
    <property type="entry name" value="RESPONSE_REGULATORY"/>
    <property type="match status" value="1"/>
</dbReference>
<keyword evidence="1" id="KW-0597">Phosphoprotein</keyword>
<dbReference type="InterPro" id="IPR001789">
    <property type="entry name" value="Sig_transdc_resp-reg_receiver"/>
</dbReference>
<dbReference type="Gene3D" id="3.40.50.2300">
    <property type="match status" value="1"/>
</dbReference>
<evidence type="ECO:0000259" key="2">
    <source>
        <dbReference type="PROSITE" id="PS50110"/>
    </source>
</evidence>
<dbReference type="SMART" id="SM00448">
    <property type="entry name" value="REC"/>
    <property type="match status" value="1"/>
</dbReference>
<proteinExistence type="predicted"/>
<dbReference type="CDD" id="cd00156">
    <property type="entry name" value="REC"/>
    <property type="match status" value="1"/>
</dbReference>
<dbReference type="Pfam" id="PF00072">
    <property type="entry name" value="Response_reg"/>
    <property type="match status" value="1"/>
</dbReference>
<dbReference type="PANTHER" id="PTHR44591">
    <property type="entry name" value="STRESS RESPONSE REGULATOR PROTEIN 1"/>
    <property type="match status" value="1"/>
</dbReference>
<evidence type="ECO:0000313" key="3">
    <source>
        <dbReference type="EMBL" id="GAG21439.1"/>
    </source>
</evidence>
<name>X0VSN2_9ZZZZ</name>
<dbReference type="EMBL" id="BARS01030405">
    <property type="protein sequence ID" value="GAG21439.1"/>
    <property type="molecule type" value="Genomic_DNA"/>
</dbReference>
<dbReference type="InterPro" id="IPR036890">
    <property type="entry name" value="HATPase_C_sf"/>
</dbReference>
<dbReference type="InterPro" id="IPR011006">
    <property type="entry name" value="CheY-like_superfamily"/>
</dbReference>
<accession>X0VSN2</accession>
<dbReference type="SUPFAM" id="SSF52172">
    <property type="entry name" value="CheY-like"/>
    <property type="match status" value="1"/>
</dbReference>
<dbReference type="Gene3D" id="3.30.565.10">
    <property type="entry name" value="Histidine kinase-like ATPase, C-terminal domain"/>
    <property type="match status" value="1"/>
</dbReference>
<evidence type="ECO:0000256" key="1">
    <source>
        <dbReference type="ARBA" id="ARBA00022553"/>
    </source>
</evidence>
<feature type="non-terminal residue" evidence="3">
    <location>
        <position position="1"/>
    </location>
</feature>
<sequence>PVVWGTVKDHKGYIDIQSAKGKGTTFTLYFPVTRKEVGKDKSLVTIEDYMGKGESILVVDDVEEQREIASRILKRLGYSVRTVSSGEDAVNYLKDNPADLLLLDMIMDPGIDGLETYKRILEFHPNQKAIIVSGFSETKRVKEAQRLGAGAYVKKPFLLEKIGLAIRDELDR</sequence>
<comment type="caution">
    <text evidence="3">The sequence shown here is derived from an EMBL/GenBank/DDBJ whole genome shotgun (WGS) entry which is preliminary data.</text>
</comment>
<gene>
    <name evidence="3" type="ORF">S01H1_47424</name>
</gene>
<dbReference type="AlphaFoldDB" id="X0VSN2"/>
<reference evidence="3" key="1">
    <citation type="journal article" date="2014" name="Front. Microbiol.">
        <title>High frequency of phylogenetically diverse reductive dehalogenase-homologous genes in deep subseafloor sedimentary metagenomes.</title>
        <authorList>
            <person name="Kawai M."/>
            <person name="Futagami T."/>
            <person name="Toyoda A."/>
            <person name="Takaki Y."/>
            <person name="Nishi S."/>
            <person name="Hori S."/>
            <person name="Arai W."/>
            <person name="Tsubouchi T."/>
            <person name="Morono Y."/>
            <person name="Uchiyama I."/>
            <person name="Ito T."/>
            <person name="Fujiyama A."/>
            <person name="Inagaki F."/>
            <person name="Takami H."/>
        </authorList>
    </citation>
    <scope>NUCLEOTIDE SEQUENCE</scope>
    <source>
        <strain evidence="3">Expedition CK06-06</strain>
    </source>
</reference>
<feature type="domain" description="Response regulatory" evidence="2">
    <location>
        <begin position="55"/>
        <end position="170"/>
    </location>
</feature>